<keyword evidence="8" id="KW-1185">Reference proteome</keyword>
<organism evidence="7 8">
    <name type="scientific">Leucocoprinus birnbaumii</name>
    <dbReference type="NCBI Taxonomy" id="56174"/>
    <lineage>
        <taxon>Eukaryota</taxon>
        <taxon>Fungi</taxon>
        <taxon>Dikarya</taxon>
        <taxon>Basidiomycota</taxon>
        <taxon>Agaricomycotina</taxon>
        <taxon>Agaricomycetes</taxon>
        <taxon>Agaricomycetidae</taxon>
        <taxon>Agaricales</taxon>
        <taxon>Agaricineae</taxon>
        <taxon>Agaricaceae</taxon>
        <taxon>Leucocoprinus</taxon>
    </lineage>
</organism>
<dbReference type="GO" id="GO:0005199">
    <property type="term" value="F:structural constituent of cell wall"/>
    <property type="evidence" value="ECO:0007669"/>
    <property type="project" value="InterPro"/>
</dbReference>
<evidence type="ECO:0000256" key="5">
    <source>
        <dbReference type="ARBA" id="ARBA00023157"/>
    </source>
</evidence>
<accession>A0AAD5VKW2</accession>
<proteinExistence type="inferred from homology"/>
<dbReference type="CDD" id="cd23507">
    <property type="entry name" value="hydrophobin_I"/>
    <property type="match status" value="1"/>
</dbReference>
<sequence length="126" mass="12957">MRFAAALTLALPAFVAATAIPRQSGSCNTGSIQCCNQIQQATPQTANLLSGLLGIALGSLTLPIGREYLLSTALPLILSALEATPALLNLPAALAIPSAVSLAWAAAPSTSTSNRQQIHTPPWLRT</sequence>
<reference evidence="7" key="1">
    <citation type="submission" date="2022-07" db="EMBL/GenBank/DDBJ databases">
        <title>Genome Sequence of Leucocoprinus birnbaumii.</title>
        <authorList>
            <person name="Buettner E."/>
        </authorList>
    </citation>
    <scope>NUCLEOTIDE SEQUENCE</scope>
    <source>
        <strain evidence="7">VT141</strain>
    </source>
</reference>
<keyword evidence="3 6" id="KW-0134">Cell wall</keyword>
<dbReference type="EMBL" id="JANIEX010001248">
    <property type="protein sequence ID" value="KAJ3560045.1"/>
    <property type="molecule type" value="Genomic_DNA"/>
</dbReference>
<dbReference type="Pfam" id="PF01185">
    <property type="entry name" value="Hydrophobin"/>
    <property type="match status" value="1"/>
</dbReference>
<comment type="subcellular location">
    <subcellularLocation>
        <location evidence="1 6">Secreted</location>
        <location evidence="1 6">Cell wall</location>
    </subcellularLocation>
</comment>
<evidence type="ECO:0000256" key="2">
    <source>
        <dbReference type="ARBA" id="ARBA00010446"/>
    </source>
</evidence>
<keyword evidence="4 6" id="KW-0964">Secreted</keyword>
<evidence type="ECO:0000256" key="3">
    <source>
        <dbReference type="ARBA" id="ARBA00022512"/>
    </source>
</evidence>
<evidence type="ECO:0000313" key="8">
    <source>
        <dbReference type="Proteomes" id="UP001213000"/>
    </source>
</evidence>
<keyword evidence="5 6" id="KW-1015">Disulfide bond</keyword>
<dbReference type="InterPro" id="IPR001338">
    <property type="entry name" value="Class_I_Hydrophobin"/>
</dbReference>
<comment type="caution">
    <text evidence="7">The sequence shown here is derived from an EMBL/GenBank/DDBJ whole genome shotgun (WGS) entry which is preliminary data.</text>
</comment>
<evidence type="ECO:0000256" key="6">
    <source>
        <dbReference type="RuleBase" id="RU365009"/>
    </source>
</evidence>
<dbReference type="Proteomes" id="UP001213000">
    <property type="component" value="Unassembled WGS sequence"/>
</dbReference>
<evidence type="ECO:0000313" key="7">
    <source>
        <dbReference type="EMBL" id="KAJ3560045.1"/>
    </source>
</evidence>
<evidence type="ECO:0000256" key="4">
    <source>
        <dbReference type="ARBA" id="ARBA00022525"/>
    </source>
</evidence>
<keyword evidence="6" id="KW-0732">Signal</keyword>
<name>A0AAD5VKW2_9AGAR</name>
<gene>
    <name evidence="7" type="ORF">NP233_g11090</name>
</gene>
<feature type="signal peptide" evidence="6">
    <location>
        <begin position="1"/>
        <end position="17"/>
    </location>
</feature>
<dbReference type="GO" id="GO:0009277">
    <property type="term" value="C:fungal-type cell wall"/>
    <property type="evidence" value="ECO:0007669"/>
    <property type="project" value="InterPro"/>
</dbReference>
<comment type="similarity">
    <text evidence="2 6">Belongs to the fungal hydrophobin family.</text>
</comment>
<dbReference type="AlphaFoldDB" id="A0AAD5VKW2"/>
<feature type="chain" id="PRO_5041766588" description="Hydrophobin" evidence="6">
    <location>
        <begin position="18"/>
        <end position="126"/>
    </location>
</feature>
<evidence type="ECO:0000256" key="1">
    <source>
        <dbReference type="ARBA" id="ARBA00004191"/>
    </source>
</evidence>
<protein>
    <recommendedName>
        <fullName evidence="6">Hydrophobin</fullName>
    </recommendedName>
</protein>